<proteinExistence type="predicted"/>
<dbReference type="InterPro" id="IPR011006">
    <property type="entry name" value="CheY-like_superfamily"/>
</dbReference>
<dbReference type="InterPro" id="IPR003661">
    <property type="entry name" value="HisK_dim/P_dom"/>
</dbReference>
<dbReference type="Pfam" id="PF00072">
    <property type="entry name" value="Response_reg"/>
    <property type="match status" value="2"/>
</dbReference>
<keyword evidence="6 13" id="KW-0418">Kinase</keyword>
<evidence type="ECO:0000256" key="7">
    <source>
        <dbReference type="ARBA" id="ARBA00022840"/>
    </source>
</evidence>
<comment type="catalytic activity">
    <reaction evidence="1">
        <text>ATP + protein L-histidine = ADP + protein N-phospho-L-histidine.</text>
        <dbReference type="EC" id="2.7.13.3"/>
    </reaction>
</comment>
<keyword evidence="3 9" id="KW-0597">Phosphoprotein</keyword>
<keyword evidence="4" id="KW-0808">Transferase</keyword>
<evidence type="ECO:0000256" key="1">
    <source>
        <dbReference type="ARBA" id="ARBA00000085"/>
    </source>
</evidence>
<evidence type="ECO:0000256" key="5">
    <source>
        <dbReference type="ARBA" id="ARBA00022741"/>
    </source>
</evidence>
<feature type="transmembrane region" description="Helical" evidence="10">
    <location>
        <begin position="367"/>
        <end position="387"/>
    </location>
</feature>
<dbReference type="SUPFAM" id="SSF52172">
    <property type="entry name" value="CheY-like"/>
    <property type="match status" value="2"/>
</dbReference>
<dbReference type="EMBL" id="RBRY01000031">
    <property type="protein sequence ID" value="RMR61625.1"/>
    <property type="molecule type" value="Genomic_DNA"/>
</dbReference>
<dbReference type="InterPro" id="IPR003594">
    <property type="entry name" value="HATPase_dom"/>
</dbReference>
<evidence type="ECO:0000313" key="13">
    <source>
        <dbReference type="EMBL" id="RMR61625.1"/>
    </source>
</evidence>
<dbReference type="GO" id="GO:0000155">
    <property type="term" value="F:phosphorelay sensor kinase activity"/>
    <property type="evidence" value="ECO:0007669"/>
    <property type="project" value="InterPro"/>
</dbReference>
<dbReference type="SMART" id="SM00388">
    <property type="entry name" value="HisKA"/>
    <property type="match status" value="1"/>
</dbReference>
<feature type="transmembrane region" description="Helical" evidence="10">
    <location>
        <begin position="338"/>
        <end position="355"/>
    </location>
</feature>
<dbReference type="InterPro" id="IPR011623">
    <property type="entry name" value="7TMR_DISM_rcpt_extracell_dom1"/>
</dbReference>
<dbReference type="InterPro" id="IPR036097">
    <property type="entry name" value="HisK_dim/P_sf"/>
</dbReference>
<evidence type="ECO:0000256" key="8">
    <source>
        <dbReference type="ARBA" id="ARBA00023012"/>
    </source>
</evidence>
<dbReference type="CDD" id="cd00082">
    <property type="entry name" value="HisKA"/>
    <property type="match status" value="1"/>
</dbReference>
<keyword evidence="10" id="KW-0472">Membrane</keyword>
<evidence type="ECO:0000259" key="12">
    <source>
        <dbReference type="PROSITE" id="PS50110"/>
    </source>
</evidence>
<evidence type="ECO:0000256" key="2">
    <source>
        <dbReference type="ARBA" id="ARBA00012438"/>
    </source>
</evidence>
<sequence length="1094" mass="121428">MSCCACNLAWCCWSKLRWHRHWTRSRHNGTLVQVWASFWLPVVTLAITPKAPRSKVWMLRHNCRARSSMQAQHSRTSVSSPAAVAYCAQPLWAKQSARHRKMPMPWLQGLIGKVASTARTLATVPLPVSVVRVRSKSTGPAPDKGAGRLLRHCALLSGIHSGRDITVRWLRIAIVSTAGLLSLLFMLTAKAEHGAGWSTLLDEQASLQLNDIRSARYQNQFSPIDLERVTAADRDSALWLHYRVPPTRHEQLIRIFAPDLASGDLYIIEGEKLVDHLRTGNDVPKQDQRLPSNDFLLPVPQSDVPLDLYLRLVSTQKLRPSITLQPAIASAADEREPFLFGLLFGALIMLIIQNLTRYWHTKSRSNLWLAACETLLALSAFLLLNLIDMAKTWHIAQTPGAHVALLLAAVAGLFYTYCFFVHRGIKVLDRLMQVDAVLMGTGVLLVLLFDSVPLNVMTFLLVSLTTLSILTVSVWHWQKGYRPARTFVASMILFNLGYLVIVPGLLWLSLIPPQWLILALLGVFCICGLLMSIALNERSRSITEDKFSLSRDQAASTAEVNAKAEFLAKISHEIRTPMNGVLGMTELLLDTPLSVKQRDYVETIHSAGNELLTLINEILDISKLESGQIELDDVQFDISALIEDCLNIFRAKAEQQNVELISLIHPQVPRVISGDPTRLRQTLLSLLENALKKTEEGEILLAVALDSKPGKHRVRISVQDSGMPLSAEERDALMHTELHSKHFLTSNKLGGHLGLVIARRLTELMDGEFGIQNGHTQGTTLWLSLPLDAKLLEQPTTDLDGPLKDARVLVVDDNDTCRKVLVQQCSAWGLNVSAVPSGKEALALLRTKANLRDYFDVVLLDQNMPGMSGMQLAAKIKEDPSLNHDILLIMLTGISNAPSKIIARNAGIKRILAKPVAGYTLKTTLADELTQLNKGVVPLSSQPALNTPVSVPGDFRILVAEDNTISTKVIRGMLGKLNLRPDTASNGEEALRAMKAQRYDLVLMDCEMPILDGFSATEQLRAWEVGNQRVRTPVVALTAHILAEHKDRARQAGMDGHMAKPIELSQLRELIEYWVEQREATRALTSNGNLYQQN</sequence>
<dbReference type="SUPFAM" id="SSF55874">
    <property type="entry name" value="ATPase domain of HSP90 chaperone/DNA topoisomerase II/histidine kinase"/>
    <property type="match status" value="1"/>
</dbReference>
<keyword evidence="7" id="KW-0067">ATP-binding</keyword>
<dbReference type="EC" id="2.7.13.3" evidence="2"/>
<feature type="domain" description="Response regulatory" evidence="12">
    <location>
        <begin position="956"/>
        <end position="1075"/>
    </location>
</feature>
<dbReference type="SMART" id="SM00448">
    <property type="entry name" value="REC"/>
    <property type="match status" value="2"/>
</dbReference>
<dbReference type="PANTHER" id="PTHR45339">
    <property type="entry name" value="HYBRID SIGNAL TRANSDUCTION HISTIDINE KINASE J"/>
    <property type="match status" value="1"/>
</dbReference>
<gene>
    <name evidence="13" type="ORF">ALP84_04942</name>
</gene>
<dbReference type="SUPFAM" id="SSF47384">
    <property type="entry name" value="Homodimeric domain of signal transducing histidine kinase"/>
    <property type="match status" value="1"/>
</dbReference>
<dbReference type="Gene3D" id="2.60.40.2380">
    <property type="match status" value="1"/>
</dbReference>
<evidence type="ECO:0000313" key="14">
    <source>
        <dbReference type="Proteomes" id="UP000278332"/>
    </source>
</evidence>
<evidence type="ECO:0000256" key="3">
    <source>
        <dbReference type="ARBA" id="ARBA00022553"/>
    </source>
</evidence>
<dbReference type="InterPro" id="IPR011622">
    <property type="entry name" value="7TMR_DISM_rcpt_extracell_dom2"/>
</dbReference>
<feature type="domain" description="Histidine kinase" evidence="11">
    <location>
        <begin position="569"/>
        <end position="789"/>
    </location>
</feature>
<dbReference type="Pfam" id="PF07695">
    <property type="entry name" value="7TMR-DISM_7TM"/>
    <property type="match status" value="1"/>
</dbReference>
<dbReference type="Pfam" id="PF02518">
    <property type="entry name" value="HATPase_c"/>
    <property type="match status" value="1"/>
</dbReference>
<dbReference type="Gene3D" id="3.40.50.2300">
    <property type="match status" value="2"/>
</dbReference>
<dbReference type="GO" id="GO:0071474">
    <property type="term" value="P:cellular hyperosmotic response"/>
    <property type="evidence" value="ECO:0007669"/>
    <property type="project" value="TreeGrafter"/>
</dbReference>
<evidence type="ECO:0000256" key="10">
    <source>
        <dbReference type="SAM" id="Phobius"/>
    </source>
</evidence>
<reference evidence="13 14" key="1">
    <citation type="submission" date="2018-08" db="EMBL/GenBank/DDBJ databases">
        <title>Recombination of ecologically and evolutionarily significant loci maintains genetic cohesion in the Pseudomonas syringae species complex.</title>
        <authorList>
            <person name="Dillon M."/>
            <person name="Thakur S."/>
            <person name="Almeida R.N.D."/>
            <person name="Weir B.S."/>
            <person name="Guttman D.S."/>
        </authorList>
    </citation>
    <scope>NUCLEOTIDE SEQUENCE [LARGE SCALE GENOMIC DNA]</scope>
    <source>
        <strain evidence="13 14">ICMP 6917</strain>
    </source>
</reference>
<name>A0A3M4WC51_PSECI</name>
<dbReference type="GO" id="GO:0005524">
    <property type="term" value="F:ATP binding"/>
    <property type="evidence" value="ECO:0007669"/>
    <property type="project" value="UniProtKB-KW"/>
</dbReference>
<feature type="domain" description="Response regulatory" evidence="12">
    <location>
        <begin position="807"/>
        <end position="929"/>
    </location>
</feature>
<feature type="transmembrane region" description="Helical" evidence="10">
    <location>
        <begin position="487"/>
        <end position="509"/>
    </location>
</feature>
<dbReference type="InterPro" id="IPR036890">
    <property type="entry name" value="HATPase_C_sf"/>
</dbReference>
<dbReference type="Proteomes" id="UP000278332">
    <property type="component" value="Unassembled WGS sequence"/>
</dbReference>
<feature type="transmembrane region" description="Helical" evidence="10">
    <location>
        <begin position="515"/>
        <end position="535"/>
    </location>
</feature>
<dbReference type="PROSITE" id="PS50110">
    <property type="entry name" value="RESPONSE_REGULATORY"/>
    <property type="match status" value="2"/>
</dbReference>
<feature type="transmembrane region" description="Helical" evidence="10">
    <location>
        <begin position="399"/>
        <end position="420"/>
    </location>
</feature>
<dbReference type="InterPro" id="IPR001789">
    <property type="entry name" value="Sig_transdc_resp-reg_receiver"/>
</dbReference>
<keyword evidence="8" id="KW-0902">Two-component regulatory system</keyword>
<dbReference type="FunFam" id="1.10.287.130:FF:000002">
    <property type="entry name" value="Two-component osmosensing histidine kinase"/>
    <property type="match status" value="1"/>
</dbReference>
<evidence type="ECO:0000256" key="6">
    <source>
        <dbReference type="ARBA" id="ARBA00022777"/>
    </source>
</evidence>
<feature type="modified residue" description="4-aspartylphosphate" evidence="9">
    <location>
        <position position="1005"/>
    </location>
</feature>
<dbReference type="Pfam" id="PF07696">
    <property type="entry name" value="7TMR-DISMED2"/>
    <property type="match status" value="1"/>
</dbReference>
<dbReference type="SMART" id="SM00387">
    <property type="entry name" value="HATPase_c"/>
    <property type="match status" value="1"/>
</dbReference>
<evidence type="ECO:0000259" key="11">
    <source>
        <dbReference type="PROSITE" id="PS50109"/>
    </source>
</evidence>
<accession>A0A3M4WC51</accession>
<organism evidence="13 14">
    <name type="scientific">Pseudomonas cichorii</name>
    <dbReference type="NCBI Taxonomy" id="36746"/>
    <lineage>
        <taxon>Bacteria</taxon>
        <taxon>Pseudomonadati</taxon>
        <taxon>Pseudomonadota</taxon>
        <taxon>Gammaproteobacteria</taxon>
        <taxon>Pseudomonadales</taxon>
        <taxon>Pseudomonadaceae</taxon>
        <taxon>Pseudomonas</taxon>
    </lineage>
</organism>
<dbReference type="PROSITE" id="PS50109">
    <property type="entry name" value="HIS_KIN"/>
    <property type="match status" value="1"/>
</dbReference>
<dbReference type="InterPro" id="IPR005467">
    <property type="entry name" value="His_kinase_dom"/>
</dbReference>
<dbReference type="Gene3D" id="3.30.565.10">
    <property type="entry name" value="Histidine kinase-like ATPase, C-terminal domain"/>
    <property type="match status" value="1"/>
</dbReference>
<feature type="modified residue" description="4-aspartylphosphate" evidence="9">
    <location>
        <position position="861"/>
    </location>
</feature>
<evidence type="ECO:0000256" key="9">
    <source>
        <dbReference type="PROSITE-ProRule" id="PRU00169"/>
    </source>
</evidence>
<dbReference type="Gene3D" id="1.10.287.130">
    <property type="match status" value="1"/>
</dbReference>
<feature type="transmembrane region" description="Helical" evidence="10">
    <location>
        <begin position="169"/>
        <end position="189"/>
    </location>
</feature>
<dbReference type="Pfam" id="PF00512">
    <property type="entry name" value="HisKA"/>
    <property type="match status" value="1"/>
</dbReference>
<keyword evidence="5" id="KW-0547">Nucleotide-binding</keyword>
<dbReference type="AlphaFoldDB" id="A0A3M4WC51"/>
<feature type="transmembrane region" description="Helical" evidence="10">
    <location>
        <begin position="432"/>
        <end position="449"/>
    </location>
</feature>
<keyword evidence="10" id="KW-0812">Transmembrane</keyword>
<keyword evidence="10" id="KW-1133">Transmembrane helix</keyword>
<evidence type="ECO:0000256" key="4">
    <source>
        <dbReference type="ARBA" id="ARBA00022679"/>
    </source>
</evidence>
<protein>
    <recommendedName>
        <fullName evidence="2">histidine kinase</fullName>
        <ecNumber evidence="2">2.7.13.3</ecNumber>
    </recommendedName>
</protein>
<dbReference type="PANTHER" id="PTHR45339:SF1">
    <property type="entry name" value="HYBRID SIGNAL TRANSDUCTION HISTIDINE KINASE J"/>
    <property type="match status" value="1"/>
</dbReference>
<feature type="transmembrane region" description="Helical" evidence="10">
    <location>
        <begin position="455"/>
        <end position="475"/>
    </location>
</feature>
<dbReference type="CDD" id="cd17546">
    <property type="entry name" value="REC_hyHK_CKI1_RcsC-like"/>
    <property type="match status" value="2"/>
</dbReference>
<comment type="caution">
    <text evidence="13">The sequence shown here is derived from an EMBL/GenBank/DDBJ whole genome shotgun (WGS) entry which is preliminary data.</text>
</comment>